<evidence type="ECO:0000313" key="4">
    <source>
        <dbReference type="Proteomes" id="UP001459277"/>
    </source>
</evidence>
<dbReference type="InterPro" id="IPR000719">
    <property type="entry name" value="Prot_kinase_dom"/>
</dbReference>
<evidence type="ECO:0000259" key="2">
    <source>
        <dbReference type="PROSITE" id="PS50011"/>
    </source>
</evidence>
<dbReference type="InterPro" id="IPR017441">
    <property type="entry name" value="Protein_kinase_ATP_BS"/>
</dbReference>
<dbReference type="SUPFAM" id="SSF56112">
    <property type="entry name" value="Protein kinase-like (PK-like)"/>
    <property type="match status" value="1"/>
</dbReference>
<dbReference type="PROSITE" id="PS00107">
    <property type="entry name" value="PROTEIN_KINASE_ATP"/>
    <property type="match status" value="1"/>
</dbReference>
<dbReference type="Gene3D" id="1.10.510.10">
    <property type="entry name" value="Transferase(Phosphotransferase) domain 1"/>
    <property type="match status" value="1"/>
</dbReference>
<evidence type="ECO:0000256" key="1">
    <source>
        <dbReference type="PROSITE-ProRule" id="PRU10141"/>
    </source>
</evidence>
<sequence>MAPNPIELPWDEVRDFTNFELKIGEGGFGAVYKGLYGDDAVAVKIVDYNRTMDPKFKQWEAEVHALSQLVHQNIIRLRGYGQEKKLYLIYDFMPTDVKKEISVHASAEADVNSLGILMLQLIMKVEEVTFTGARKREKDLIVCAKEKQHIKGHAVHKNLLKDGCTEEKAIKITELGLLCAQPSPRGRPILDEVLTCLNKLSCKH</sequence>
<keyword evidence="1" id="KW-0067">ATP-binding</keyword>
<organism evidence="3 4">
    <name type="scientific">Lithocarpus litseifolius</name>
    <dbReference type="NCBI Taxonomy" id="425828"/>
    <lineage>
        <taxon>Eukaryota</taxon>
        <taxon>Viridiplantae</taxon>
        <taxon>Streptophyta</taxon>
        <taxon>Embryophyta</taxon>
        <taxon>Tracheophyta</taxon>
        <taxon>Spermatophyta</taxon>
        <taxon>Magnoliopsida</taxon>
        <taxon>eudicotyledons</taxon>
        <taxon>Gunneridae</taxon>
        <taxon>Pentapetalae</taxon>
        <taxon>rosids</taxon>
        <taxon>fabids</taxon>
        <taxon>Fagales</taxon>
        <taxon>Fagaceae</taxon>
        <taxon>Lithocarpus</taxon>
    </lineage>
</organism>
<dbReference type="InterPro" id="IPR011009">
    <property type="entry name" value="Kinase-like_dom_sf"/>
</dbReference>
<accession>A0AAW2CWW3</accession>
<keyword evidence="4" id="KW-1185">Reference proteome</keyword>
<dbReference type="PANTHER" id="PTHR27006:SF616">
    <property type="entry name" value="CYSTEINE-RICH RECEPTOR-LIKE PROTEIN KINASE 10"/>
    <property type="match status" value="1"/>
</dbReference>
<dbReference type="AlphaFoldDB" id="A0AAW2CWW3"/>
<dbReference type="Proteomes" id="UP001459277">
    <property type="component" value="Unassembled WGS sequence"/>
</dbReference>
<protein>
    <recommendedName>
        <fullName evidence="2">Protein kinase domain-containing protein</fullName>
    </recommendedName>
</protein>
<feature type="binding site" evidence="1">
    <location>
        <position position="44"/>
    </location>
    <ligand>
        <name>ATP</name>
        <dbReference type="ChEBI" id="CHEBI:30616"/>
    </ligand>
</feature>
<keyword evidence="1" id="KW-0547">Nucleotide-binding</keyword>
<dbReference type="GO" id="GO:0005524">
    <property type="term" value="F:ATP binding"/>
    <property type="evidence" value="ECO:0007669"/>
    <property type="project" value="UniProtKB-UniRule"/>
</dbReference>
<dbReference type="PANTHER" id="PTHR27006">
    <property type="entry name" value="PROMASTIGOTE SURFACE ANTIGEN PROTEIN PSA"/>
    <property type="match status" value="1"/>
</dbReference>
<dbReference type="EMBL" id="JAZDWU010000005">
    <property type="protein sequence ID" value="KAL0001958.1"/>
    <property type="molecule type" value="Genomic_DNA"/>
</dbReference>
<dbReference type="PROSITE" id="PS50011">
    <property type="entry name" value="PROTEIN_KINASE_DOM"/>
    <property type="match status" value="1"/>
</dbReference>
<dbReference type="Pfam" id="PF00069">
    <property type="entry name" value="Pkinase"/>
    <property type="match status" value="1"/>
</dbReference>
<dbReference type="GO" id="GO:0004672">
    <property type="term" value="F:protein kinase activity"/>
    <property type="evidence" value="ECO:0007669"/>
    <property type="project" value="InterPro"/>
</dbReference>
<dbReference type="Gene3D" id="3.30.200.20">
    <property type="entry name" value="Phosphorylase Kinase, domain 1"/>
    <property type="match status" value="1"/>
</dbReference>
<evidence type="ECO:0000313" key="3">
    <source>
        <dbReference type="EMBL" id="KAL0001958.1"/>
    </source>
</evidence>
<reference evidence="3 4" key="1">
    <citation type="submission" date="2024-01" db="EMBL/GenBank/DDBJ databases">
        <title>A telomere-to-telomere, gap-free genome of sweet tea (Lithocarpus litseifolius).</title>
        <authorList>
            <person name="Zhou J."/>
        </authorList>
    </citation>
    <scope>NUCLEOTIDE SEQUENCE [LARGE SCALE GENOMIC DNA]</scope>
    <source>
        <strain evidence="3">Zhou-2022a</strain>
        <tissue evidence="3">Leaf</tissue>
    </source>
</reference>
<proteinExistence type="predicted"/>
<comment type="caution">
    <text evidence="3">The sequence shown here is derived from an EMBL/GenBank/DDBJ whole genome shotgun (WGS) entry which is preliminary data.</text>
</comment>
<gene>
    <name evidence="3" type="ORF">SO802_015739</name>
</gene>
<name>A0AAW2CWW3_9ROSI</name>
<feature type="domain" description="Protein kinase" evidence="2">
    <location>
        <begin position="17"/>
        <end position="204"/>
    </location>
</feature>